<dbReference type="GO" id="GO:0020037">
    <property type="term" value="F:heme binding"/>
    <property type="evidence" value="ECO:0007669"/>
    <property type="project" value="InterPro"/>
</dbReference>
<name>A0AAW6Q3Q3_9LACO</name>
<evidence type="ECO:0000313" key="2">
    <source>
        <dbReference type="Proteomes" id="UP001213566"/>
    </source>
</evidence>
<gene>
    <name evidence="1" type="ORF">PV940_10510</name>
</gene>
<dbReference type="EMBL" id="JARKHV010000141">
    <property type="protein sequence ID" value="MDF4187428.1"/>
    <property type="molecule type" value="Genomic_DNA"/>
</dbReference>
<evidence type="ECO:0008006" key="3">
    <source>
        <dbReference type="Google" id="ProtNLM"/>
    </source>
</evidence>
<accession>A0AAW6Q3Q3</accession>
<comment type="caution">
    <text evidence="1">The sequence shown here is derived from an EMBL/GenBank/DDBJ whole genome shotgun (WGS) entry which is preliminary data.</text>
</comment>
<organism evidence="1 2">
    <name type="scientific">Ligilactobacillus salivarius</name>
    <dbReference type="NCBI Taxonomy" id="1624"/>
    <lineage>
        <taxon>Bacteria</taxon>
        <taxon>Bacillati</taxon>
        <taxon>Bacillota</taxon>
        <taxon>Bacilli</taxon>
        <taxon>Lactobacillales</taxon>
        <taxon>Lactobacillaceae</taxon>
        <taxon>Ligilactobacillus</taxon>
    </lineage>
</organism>
<reference evidence="1" key="1">
    <citation type="submission" date="2023-02" db="EMBL/GenBank/DDBJ databases">
        <title>Draft Whole-Genome Sequences of competitive exclusion Lactobacillus salivarius strains for Poultry.</title>
        <authorList>
            <person name="Ma L.M."/>
            <person name="Lopez-Guerra N."/>
            <person name="Zhang G."/>
        </authorList>
    </citation>
    <scope>NUCLEOTIDE SEQUENCE</scope>
    <source>
        <strain evidence="1">Salm-9</strain>
    </source>
</reference>
<dbReference type="GO" id="GO:0016705">
    <property type="term" value="F:oxidoreductase activity, acting on paired donors, with incorporation or reduction of molecular oxygen"/>
    <property type="evidence" value="ECO:0007669"/>
    <property type="project" value="InterPro"/>
</dbReference>
<proteinExistence type="predicted"/>
<sequence>MTAGLSIAHPSRHADSDFLSDPYPFYSKLRTIDPIYKGIVLKYPVWYVTEYKEAAAILKDTRFKNRIPLPEAS</sequence>
<dbReference type="GO" id="GO:0004497">
    <property type="term" value="F:monooxygenase activity"/>
    <property type="evidence" value="ECO:0007669"/>
    <property type="project" value="InterPro"/>
</dbReference>
<dbReference type="SUPFAM" id="SSF48264">
    <property type="entry name" value="Cytochrome P450"/>
    <property type="match status" value="1"/>
</dbReference>
<dbReference type="Gene3D" id="3.30.43.20">
    <property type="match status" value="1"/>
</dbReference>
<dbReference type="GO" id="GO:0005506">
    <property type="term" value="F:iron ion binding"/>
    <property type="evidence" value="ECO:0007669"/>
    <property type="project" value="InterPro"/>
</dbReference>
<protein>
    <recommendedName>
        <fullName evidence="3">Cytochrome P450</fullName>
    </recommendedName>
</protein>
<dbReference type="InterPro" id="IPR036396">
    <property type="entry name" value="Cyt_P450_sf"/>
</dbReference>
<dbReference type="Proteomes" id="UP001213566">
    <property type="component" value="Unassembled WGS sequence"/>
</dbReference>
<dbReference type="AlphaFoldDB" id="A0AAW6Q3Q3"/>
<evidence type="ECO:0000313" key="1">
    <source>
        <dbReference type="EMBL" id="MDF4187428.1"/>
    </source>
</evidence>
<feature type="non-terminal residue" evidence="1">
    <location>
        <position position="73"/>
    </location>
</feature>